<accession>A0ABV1W7E9</accession>
<reference evidence="2 3" key="1">
    <citation type="submission" date="2024-06" db="EMBL/GenBank/DDBJ databases">
        <title>The Natural Products Discovery Center: Release of the First 8490 Sequenced Strains for Exploring Actinobacteria Biosynthetic Diversity.</title>
        <authorList>
            <person name="Kalkreuter E."/>
            <person name="Kautsar S.A."/>
            <person name="Yang D."/>
            <person name="Bader C.D."/>
            <person name="Teijaro C.N."/>
            <person name="Fluegel L."/>
            <person name="Davis C.M."/>
            <person name="Simpson J.R."/>
            <person name="Lauterbach L."/>
            <person name="Steele A.D."/>
            <person name="Gui C."/>
            <person name="Meng S."/>
            <person name="Li G."/>
            <person name="Viehrig K."/>
            <person name="Ye F."/>
            <person name="Su P."/>
            <person name="Kiefer A.F."/>
            <person name="Nichols A."/>
            <person name="Cepeda A.J."/>
            <person name="Yan W."/>
            <person name="Fan B."/>
            <person name="Jiang Y."/>
            <person name="Adhikari A."/>
            <person name="Zheng C.-J."/>
            <person name="Schuster L."/>
            <person name="Cowan T.M."/>
            <person name="Smanski M.J."/>
            <person name="Chevrette M.G."/>
            <person name="De Carvalho L.P.S."/>
            <person name="Shen B."/>
        </authorList>
    </citation>
    <scope>NUCLEOTIDE SEQUENCE [LARGE SCALE GENOMIC DNA]</scope>
    <source>
        <strain evidence="2 3">NPDC000634</strain>
    </source>
</reference>
<evidence type="ECO:0000313" key="2">
    <source>
        <dbReference type="EMBL" id="MER6980115.1"/>
    </source>
</evidence>
<dbReference type="InterPro" id="IPR015377">
    <property type="entry name" value="Fumarylacetoacetase_N"/>
</dbReference>
<gene>
    <name evidence="2" type="ORF">ABT317_24860</name>
</gene>
<protein>
    <submittedName>
        <fullName evidence="2">Fumarylacetoacetase</fullName>
    </submittedName>
</protein>
<organism evidence="2 3">
    <name type="scientific">Streptomyces carpinensis</name>
    <dbReference type="NCBI Taxonomy" id="66369"/>
    <lineage>
        <taxon>Bacteria</taxon>
        <taxon>Bacillati</taxon>
        <taxon>Actinomycetota</taxon>
        <taxon>Actinomycetes</taxon>
        <taxon>Kitasatosporales</taxon>
        <taxon>Streptomycetaceae</taxon>
        <taxon>Streptomyces</taxon>
    </lineage>
</organism>
<dbReference type="Gene3D" id="2.30.30.230">
    <property type="entry name" value="Fumarylacetoacetase, N-terminal domain"/>
    <property type="match status" value="1"/>
</dbReference>
<proteinExistence type="predicted"/>
<dbReference type="Pfam" id="PF09298">
    <property type="entry name" value="FAA_hydrolase_N"/>
    <property type="match status" value="1"/>
</dbReference>
<dbReference type="SUPFAM" id="SSF63433">
    <property type="entry name" value="Fumarylacetoacetate hydrolase, FAH, N-terminal domain"/>
    <property type="match status" value="1"/>
</dbReference>
<feature type="domain" description="Fumarylacetoacetase N-terminal" evidence="1">
    <location>
        <begin position="15"/>
        <end position="47"/>
    </location>
</feature>
<feature type="non-terminal residue" evidence="2">
    <location>
        <position position="56"/>
    </location>
</feature>
<sequence length="56" mass="5704">MPPFEVPEGDPFGPHNLPYGVFSRAGSPERSVGVRLGDHVLDAGAAAVALGSPYAA</sequence>
<evidence type="ECO:0000313" key="3">
    <source>
        <dbReference type="Proteomes" id="UP001458415"/>
    </source>
</evidence>
<keyword evidence="3" id="KW-1185">Reference proteome</keyword>
<comment type="caution">
    <text evidence="2">The sequence shown here is derived from an EMBL/GenBank/DDBJ whole genome shotgun (WGS) entry which is preliminary data.</text>
</comment>
<dbReference type="EMBL" id="JBEPCU010000490">
    <property type="protein sequence ID" value="MER6980115.1"/>
    <property type="molecule type" value="Genomic_DNA"/>
</dbReference>
<dbReference type="Proteomes" id="UP001458415">
    <property type="component" value="Unassembled WGS sequence"/>
</dbReference>
<dbReference type="InterPro" id="IPR036462">
    <property type="entry name" value="Fumarylacetoacetase_N_sf"/>
</dbReference>
<evidence type="ECO:0000259" key="1">
    <source>
        <dbReference type="Pfam" id="PF09298"/>
    </source>
</evidence>
<name>A0ABV1W7E9_9ACTN</name>